<dbReference type="GO" id="GO:0031146">
    <property type="term" value="P:SCF-dependent proteasomal ubiquitin-dependent protein catabolic process"/>
    <property type="evidence" value="ECO:0007669"/>
    <property type="project" value="TreeGrafter"/>
</dbReference>
<feature type="domain" description="F-box/LRR-repeat protein 15-like leucin rich repeat" evidence="2">
    <location>
        <begin position="381"/>
        <end position="460"/>
    </location>
</feature>
<proteinExistence type="predicted"/>
<feature type="compositionally biased region" description="Low complexity" evidence="1">
    <location>
        <begin position="602"/>
        <end position="626"/>
    </location>
</feature>
<gene>
    <name evidence="3" type="ORF">BGW38_008192</name>
</gene>
<dbReference type="Gene3D" id="3.80.10.10">
    <property type="entry name" value="Ribonuclease Inhibitor"/>
    <property type="match status" value="1"/>
</dbReference>
<dbReference type="PANTHER" id="PTHR13318">
    <property type="entry name" value="PARTNER OF PAIRED, ISOFORM B-RELATED"/>
    <property type="match status" value="1"/>
</dbReference>
<feature type="compositionally biased region" description="Basic and acidic residues" evidence="1">
    <location>
        <begin position="652"/>
        <end position="677"/>
    </location>
</feature>
<feature type="compositionally biased region" description="Low complexity" evidence="1">
    <location>
        <begin position="557"/>
        <end position="582"/>
    </location>
</feature>
<evidence type="ECO:0000259" key="2">
    <source>
        <dbReference type="Pfam" id="PF25372"/>
    </source>
</evidence>
<dbReference type="EMBL" id="JAABOA010000558">
    <property type="protein sequence ID" value="KAF9583891.1"/>
    <property type="molecule type" value="Genomic_DNA"/>
</dbReference>
<accession>A0A9P6FZ69</accession>
<dbReference type="Pfam" id="PF25372">
    <property type="entry name" value="DUF7885"/>
    <property type="match status" value="1"/>
</dbReference>
<dbReference type="OrthoDB" id="550575at2759"/>
<evidence type="ECO:0000256" key="1">
    <source>
        <dbReference type="SAM" id="MobiDB-lite"/>
    </source>
</evidence>
<feature type="region of interest" description="Disordered" evidence="1">
    <location>
        <begin position="509"/>
        <end position="681"/>
    </location>
</feature>
<dbReference type="AlphaFoldDB" id="A0A9P6FZ69"/>
<keyword evidence="4" id="KW-1185">Reference proteome</keyword>
<feature type="compositionally biased region" description="Polar residues" evidence="1">
    <location>
        <begin position="583"/>
        <end position="595"/>
    </location>
</feature>
<dbReference type="GO" id="GO:0019005">
    <property type="term" value="C:SCF ubiquitin ligase complex"/>
    <property type="evidence" value="ECO:0007669"/>
    <property type="project" value="TreeGrafter"/>
</dbReference>
<comment type="caution">
    <text evidence="3">The sequence shown here is derived from an EMBL/GenBank/DDBJ whole genome shotgun (WGS) entry which is preliminary data.</text>
</comment>
<dbReference type="InterPro" id="IPR032675">
    <property type="entry name" value="LRR_dom_sf"/>
</dbReference>
<evidence type="ECO:0000313" key="4">
    <source>
        <dbReference type="Proteomes" id="UP000780801"/>
    </source>
</evidence>
<dbReference type="SUPFAM" id="SSF52047">
    <property type="entry name" value="RNI-like"/>
    <property type="match status" value="1"/>
</dbReference>
<feature type="region of interest" description="Disordered" evidence="1">
    <location>
        <begin position="1"/>
        <end position="20"/>
    </location>
</feature>
<dbReference type="InterPro" id="IPR036047">
    <property type="entry name" value="F-box-like_dom_sf"/>
</dbReference>
<feature type="compositionally biased region" description="Low complexity" evidence="1">
    <location>
        <begin position="509"/>
        <end position="524"/>
    </location>
</feature>
<dbReference type="SUPFAM" id="SSF81383">
    <property type="entry name" value="F-box domain"/>
    <property type="match status" value="1"/>
</dbReference>
<reference evidence="3" key="1">
    <citation type="journal article" date="2020" name="Fungal Divers.">
        <title>Resolving the Mortierellaceae phylogeny through synthesis of multi-gene phylogenetics and phylogenomics.</title>
        <authorList>
            <person name="Vandepol N."/>
            <person name="Liber J."/>
            <person name="Desiro A."/>
            <person name="Na H."/>
            <person name="Kennedy M."/>
            <person name="Barry K."/>
            <person name="Grigoriev I.V."/>
            <person name="Miller A.N."/>
            <person name="O'Donnell K."/>
            <person name="Stajich J.E."/>
            <person name="Bonito G."/>
        </authorList>
    </citation>
    <scope>NUCLEOTIDE SEQUENCE</scope>
    <source>
        <strain evidence="3">KOD1015</strain>
    </source>
</reference>
<dbReference type="Proteomes" id="UP000780801">
    <property type="component" value="Unassembled WGS sequence"/>
</dbReference>
<dbReference type="InterPro" id="IPR057207">
    <property type="entry name" value="FBXL15_LRR"/>
</dbReference>
<sequence length="778" mass="86289">MTEQAAQLDSSASSSGMDMEWQPENDIRSTVQQVDTSTLQVACDQPLQQPVPAMNTGYIQTMANISAAPSSSLSWMWSKLARGAQAFFNSHKALQQLQQPGEQEATTVPGALPIELPPCNRIFEMPEIVQAIVLFLDKSSVASCCRVSQLWFLACEPLLWREIQERYWASAEFSQSVRSKSHYVRSLRCGGRVESHEVLDYQWPNLRSITLLRRENDFQLNSAIISMAASTLVRLSLNKASTTLCWDTVKATQGLKLLTKLKIARTSMTWIKVAAILKSCENIEYLNLSEIEFWESTPTAPDNGDLTSQEEEDSVSMVGNDEAFASNPMTRIKCLALRNVGLKCKPFIALLRVCPELMELSIARNGTYKVSPAANDAIKKYCPRLYALDLDSCKEIDPDSVKEMVSNLPQLTVLGLSGTKIGDGTLTTVAEKCRRLKRLDIQYCTSITSSGLHRFLCQCSNSLVHLEALGVTLDPDVFDGKPWACTNLRVLFVHIGLFAARTANAPITTTTATTSSSSPSPSSTQADDRKASSVDIDVENNTLNTEEQGGFRRIKSSTDSSTESSSLNSSSSPSNTEPGPSSASTSPSIRDSNSMEIDDEYLTGSDTYSTSTLSSASDTESSGADEVQSPEKRTLEGESEATEALESVSHTDQSHEADREKENCKATAEDPCTHSSEEQSMLHPIQNVKNVLHLGLMGWGLQFTKENPERERLLAGFRAVTRLNVTNMYQIFKREDLLWLLKMFPELRRIDADKYNISNRDLKWLRETYPHIYSVRDE</sequence>
<organism evidence="3 4">
    <name type="scientific">Lunasporangiospora selenospora</name>
    <dbReference type="NCBI Taxonomy" id="979761"/>
    <lineage>
        <taxon>Eukaryota</taxon>
        <taxon>Fungi</taxon>
        <taxon>Fungi incertae sedis</taxon>
        <taxon>Mucoromycota</taxon>
        <taxon>Mortierellomycotina</taxon>
        <taxon>Mortierellomycetes</taxon>
        <taxon>Mortierellales</taxon>
        <taxon>Mortierellaceae</taxon>
        <taxon>Lunasporangiospora</taxon>
    </lineage>
</organism>
<evidence type="ECO:0000313" key="3">
    <source>
        <dbReference type="EMBL" id="KAF9583891.1"/>
    </source>
</evidence>
<name>A0A9P6FZ69_9FUNG</name>
<protein>
    <recommendedName>
        <fullName evidence="2">F-box/LRR-repeat protein 15-like leucin rich repeat domain-containing protein</fullName>
    </recommendedName>
</protein>